<dbReference type="SUPFAM" id="SSF52540">
    <property type="entry name" value="P-loop containing nucleoside triphosphate hydrolases"/>
    <property type="match status" value="1"/>
</dbReference>
<evidence type="ECO:0000313" key="1">
    <source>
        <dbReference type="EMBL" id="MFD1412171.1"/>
    </source>
</evidence>
<accession>A0ABW4BPI9</accession>
<comment type="caution">
    <text evidence="1">The sequence shown here is derived from an EMBL/GenBank/DDBJ whole genome shotgun (WGS) entry which is preliminary data.</text>
</comment>
<protein>
    <submittedName>
        <fullName evidence="1">AAA family ATPase</fullName>
    </submittedName>
</protein>
<dbReference type="Proteomes" id="UP001597191">
    <property type="component" value="Unassembled WGS sequence"/>
</dbReference>
<dbReference type="EMBL" id="JBHTOH010000094">
    <property type="protein sequence ID" value="MFD1412171.1"/>
    <property type="molecule type" value="Genomic_DNA"/>
</dbReference>
<name>A0ABW4BPI9_9LACO</name>
<keyword evidence="2" id="KW-1185">Reference proteome</keyword>
<dbReference type="Pfam" id="PF13671">
    <property type="entry name" value="AAA_33"/>
    <property type="match status" value="1"/>
</dbReference>
<evidence type="ECO:0000313" key="2">
    <source>
        <dbReference type="Proteomes" id="UP001597191"/>
    </source>
</evidence>
<reference evidence="2" key="1">
    <citation type="journal article" date="2019" name="Int. J. Syst. Evol. Microbiol.">
        <title>The Global Catalogue of Microorganisms (GCM) 10K type strain sequencing project: providing services to taxonomists for standard genome sequencing and annotation.</title>
        <authorList>
            <consortium name="The Broad Institute Genomics Platform"/>
            <consortium name="The Broad Institute Genome Sequencing Center for Infectious Disease"/>
            <person name="Wu L."/>
            <person name="Ma J."/>
        </authorList>
    </citation>
    <scope>NUCLEOTIDE SEQUENCE [LARGE SCALE GENOMIC DNA]</scope>
    <source>
        <strain evidence="2">CCM 8937</strain>
    </source>
</reference>
<organism evidence="1 2">
    <name type="scientific">Lapidilactobacillus gannanensis</name>
    <dbReference type="NCBI Taxonomy" id="2486002"/>
    <lineage>
        <taxon>Bacteria</taxon>
        <taxon>Bacillati</taxon>
        <taxon>Bacillota</taxon>
        <taxon>Bacilli</taxon>
        <taxon>Lactobacillales</taxon>
        <taxon>Lactobacillaceae</taxon>
        <taxon>Lapidilactobacillus</taxon>
    </lineage>
</organism>
<gene>
    <name evidence="1" type="ORF">ACFQ4R_11325</name>
</gene>
<dbReference type="RefSeq" id="WP_125648143.1">
    <property type="nucleotide sequence ID" value="NZ_JBHTOH010000094.1"/>
</dbReference>
<dbReference type="Gene3D" id="3.40.50.300">
    <property type="entry name" value="P-loop containing nucleotide triphosphate hydrolases"/>
    <property type="match status" value="1"/>
</dbReference>
<proteinExistence type="predicted"/>
<sequence>MAKLILLRGNSASGKTTLATQLQAHFGTDQCFVLHQDWIRRELLQANDHPGTPAVALIEDLLDFGARHYQLAILEGILRRDVYGAMLLRASQQFEQPSLVYYLDLPFAQTWQRNLLKARPFTEAQLKSWWLVADQLTSSDRRLTAPTTADNLQQVLNDWQQINQ</sequence>
<dbReference type="NCBIfam" id="NF005255">
    <property type="entry name" value="PRK06762.2-2"/>
    <property type="match status" value="1"/>
</dbReference>
<dbReference type="InterPro" id="IPR027417">
    <property type="entry name" value="P-loop_NTPase"/>
</dbReference>